<comment type="caution">
    <text evidence="1">The sequence shown here is derived from an EMBL/GenBank/DDBJ whole genome shotgun (WGS) entry which is preliminary data.</text>
</comment>
<name>A0A0P8DF85_9CYAN</name>
<evidence type="ECO:0000313" key="1">
    <source>
        <dbReference type="EMBL" id="KPQ34907.1"/>
    </source>
</evidence>
<dbReference type="Proteomes" id="UP000050465">
    <property type="component" value="Unassembled WGS sequence"/>
</dbReference>
<dbReference type="AlphaFoldDB" id="A0A0P8DF85"/>
<evidence type="ECO:0000313" key="2">
    <source>
        <dbReference type="Proteomes" id="UP000050465"/>
    </source>
</evidence>
<protein>
    <submittedName>
        <fullName evidence="1">Ferredoxin</fullName>
    </submittedName>
</protein>
<dbReference type="STRING" id="1666911.HLUCCA11_13270"/>
<proteinExistence type="predicted"/>
<dbReference type="EMBL" id="LJZR01000016">
    <property type="protein sequence ID" value="KPQ34907.1"/>
    <property type="molecule type" value="Genomic_DNA"/>
</dbReference>
<gene>
    <name evidence="1" type="ORF">HLUCCA11_13270</name>
</gene>
<dbReference type="Gene3D" id="3.40.30.10">
    <property type="entry name" value="Glutaredoxin"/>
    <property type="match status" value="1"/>
</dbReference>
<dbReference type="SUPFAM" id="SSF52833">
    <property type="entry name" value="Thioredoxin-like"/>
    <property type="match status" value="1"/>
</dbReference>
<reference evidence="1 2" key="1">
    <citation type="submission" date="2015-09" db="EMBL/GenBank/DDBJ databases">
        <title>Identification and resolution of microdiversity through metagenomic sequencing of parallel consortia.</title>
        <authorList>
            <person name="Nelson W.C."/>
            <person name="Romine M.F."/>
            <person name="Lindemann S.R."/>
        </authorList>
    </citation>
    <scope>NUCLEOTIDE SEQUENCE [LARGE SCALE GENOMIC DNA]</scope>
    <source>
        <strain evidence="1">Ana</strain>
    </source>
</reference>
<accession>A0A0P8DF85</accession>
<dbReference type="CDD" id="cd02980">
    <property type="entry name" value="TRX_Fd_family"/>
    <property type="match status" value="1"/>
</dbReference>
<sequence>MSLSQFEPTADVLQKSAEALSLADIKRHVFICADQTTPKCCDKEESLIAWNYLKQRLKALKLDVPVNQYSTFVFRTKANCLRVCQKGPILLIYPEGVWYHSATPEVIERIIQEHLIGGNVVLDYMFLQHPL</sequence>
<dbReference type="InterPro" id="IPR036249">
    <property type="entry name" value="Thioredoxin-like_sf"/>
</dbReference>
<dbReference type="PATRIC" id="fig|1666911.3.peg.4871"/>
<organism evidence="1 2">
    <name type="scientific">Phormidesmis priestleyi Ana</name>
    <dbReference type="NCBI Taxonomy" id="1666911"/>
    <lineage>
        <taxon>Bacteria</taxon>
        <taxon>Bacillati</taxon>
        <taxon>Cyanobacteriota</taxon>
        <taxon>Cyanophyceae</taxon>
        <taxon>Leptolyngbyales</taxon>
        <taxon>Leptolyngbyaceae</taxon>
        <taxon>Phormidesmis</taxon>
    </lineage>
</organism>